<dbReference type="PANTHER" id="PTHR37807:SF3">
    <property type="entry name" value="OS07G0160300 PROTEIN"/>
    <property type="match status" value="1"/>
</dbReference>
<dbReference type="RefSeq" id="WP_203753580.1">
    <property type="nucleotide sequence ID" value="NZ_BONK01000007.1"/>
</dbReference>
<keyword evidence="1" id="KW-0808">Transferase</keyword>
<organism evidence="1 2">
    <name type="scientific">Cellulomonas chitinilytica</name>
    <dbReference type="NCBI Taxonomy" id="398759"/>
    <lineage>
        <taxon>Bacteria</taxon>
        <taxon>Bacillati</taxon>
        <taxon>Actinomycetota</taxon>
        <taxon>Actinomycetes</taxon>
        <taxon>Micrococcales</taxon>
        <taxon>Cellulomonadaceae</taxon>
        <taxon>Cellulomonas</taxon>
    </lineage>
</organism>
<gene>
    <name evidence="1" type="ORF">Cch01nite_22450</name>
</gene>
<evidence type="ECO:0000313" key="2">
    <source>
        <dbReference type="Proteomes" id="UP000632740"/>
    </source>
</evidence>
<dbReference type="Pfam" id="PF13671">
    <property type="entry name" value="AAA_33"/>
    <property type="match status" value="1"/>
</dbReference>
<sequence>MHDVHSTSGSRPALVVLGGLPGSGKTTLARGVARALRAVHVRVDTVEQAVLHSSLGVPAVAEAGYAAAMGVAADNLRLGLDVVADSVNPVAASQDGWRWVGAESGARVVEILVVCTDPVAHRGRVEGREADIPGHVQPTWEGVATTELDAWASAAVLDTAGATPEESVAAALALVARER</sequence>
<dbReference type="AlphaFoldDB" id="A0A919P191"/>
<keyword evidence="1" id="KW-0418">Kinase</keyword>
<accession>A0A919P191</accession>
<name>A0A919P191_9CELL</name>
<dbReference type="EMBL" id="BONK01000007">
    <property type="protein sequence ID" value="GIG21521.1"/>
    <property type="molecule type" value="Genomic_DNA"/>
</dbReference>
<dbReference type="GO" id="GO:0016301">
    <property type="term" value="F:kinase activity"/>
    <property type="evidence" value="ECO:0007669"/>
    <property type="project" value="UniProtKB-KW"/>
</dbReference>
<keyword evidence="2" id="KW-1185">Reference proteome</keyword>
<protein>
    <submittedName>
        <fullName evidence="1">Adenylyl-sulfate kinase</fullName>
    </submittedName>
</protein>
<dbReference type="Proteomes" id="UP000632740">
    <property type="component" value="Unassembled WGS sequence"/>
</dbReference>
<reference evidence="1" key="1">
    <citation type="submission" date="2021-01" db="EMBL/GenBank/DDBJ databases">
        <title>Whole genome shotgun sequence of Cellulomonas chitinilytica NBRC 110799.</title>
        <authorList>
            <person name="Komaki H."/>
            <person name="Tamura T."/>
        </authorList>
    </citation>
    <scope>NUCLEOTIDE SEQUENCE</scope>
    <source>
        <strain evidence="1">NBRC 110799</strain>
    </source>
</reference>
<evidence type="ECO:0000313" key="1">
    <source>
        <dbReference type="EMBL" id="GIG21521.1"/>
    </source>
</evidence>
<dbReference type="InterPro" id="IPR027417">
    <property type="entry name" value="P-loop_NTPase"/>
</dbReference>
<proteinExistence type="predicted"/>
<comment type="caution">
    <text evidence="1">The sequence shown here is derived from an EMBL/GenBank/DDBJ whole genome shotgun (WGS) entry which is preliminary data.</text>
</comment>
<dbReference type="SUPFAM" id="SSF52540">
    <property type="entry name" value="P-loop containing nucleoside triphosphate hydrolases"/>
    <property type="match status" value="1"/>
</dbReference>
<dbReference type="PANTHER" id="PTHR37807">
    <property type="entry name" value="OS07G0160300 PROTEIN"/>
    <property type="match status" value="1"/>
</dbReference>
<dbReference type="Gene3D" id="3.40.50.300">
    <property type="entry name" value="P-loop containing nucleotide triphosphate hydrolases"/>
    <property type="match status" value="1"/>
</dbReference>